<feature type="domain" description="Sulfatase-modifying factor enzyme-like" evidence="4">
    <location>
        <begin position="228"/>
        <end position="487"/>
    </location>
</feature>
<evidence type="ECO:0000259" key="4">
    <source>
        <dbReference type="Pfam" id="PF03781"/>
    </source>
</evidence>
<dbReference type="InterPro" id="IPR016187">
    <property type="entry name" value="CTDL_fold"/>
</dbReference>
<dbReference type="EMBL" id="CZPT02000937">
    <property type="protein sequence ID" value="SCU68246.1"/>
    <property type="molecule type" value="Genomic_DNA"/>
</dbReference>
<dbReference type="Pfam" id="PF12867">
    <property type="entry name" value="DinB_2"/>
    <property type="match status" value="1"/>
</dbReference>
<dbReference type="InterPro" id="IPR029063">
    <property type="entry name" value="SAM-dependent_MTases_sf"/>
</dbReference>
<dbReference type="GeneID" id="92381770"/>
<keyword evidence="7" id="KW-1185">Reference proteome</keyword>
<dbReference type="AlphaFoldDB" id="A0A1G4I8X7"/>
<dbReference type="RefSeq" id="XP_067079440.1">
    <property type="nucleotide sequence ID" value="XM_067223339.1"/>
</dbReference>
<dbReference type="InterPro" id="IPR042095">
    <property type="entry name" value="SUMF_sf"/>
</dbReference>
<accession>A0A1G4I8X7</accession>
<evidence type="ECO:0000256" key="2">
    <source>
        <dbReference type="ARBA" id="ARBA00023004"/>
    </source>
</evidence>
<protein>
    <submittedName>
        <fullName evidence="6">5-histidylcysteine sulfoxide synthase, putative</fullName>
    </submittedName>
</protein>
<evidence type="ECO:0000256" key="1">
    <source>
        <dbReference type="ARBA" id="ARBA00023002"/>
    </source>
</evidence>
<keyword evidence="2" id="KW-0408">Iron</keyword>
<evidence type="ECO:0000259" key="5">
    <source>
        <dbReference type="Pfam" id="PF12867"/>
    </source>
</evidence>
<dbReference type="InterPro" id="IPR027625">
    <property type="entry name" value="OvoA_Cterm"/>
</dbReference>
<organism evidence="6 7">
    <name type="scientific">Trypanosoma equiperdum</name>
    <dbReference type="NCBI Taxonomy" id="5694"/>
    <lineage>
        <taxon>Eukaryota</taxon>
        <taxon>Discoba</taxon>
        <taxon>Euglenozoa</taxon>
        <taxon>Kinetoplastea</taxon>
        <taxon>Metakinetoplastina</taxon>
        <taxon>Trypanosomatida</taxon>
        <taxon>Trypanosomatidae</taxon>
        <taxon>Trypanosoma</taxon>
    </lineage>
</organism>
<dbReference type="VEuPathDB" id="TriTrypDB:TEOVI_000783600"/>
<dbReference type="Gene3D" id="3.90.1580.10">
    <property type="entry name" value="paralog of FGE (formylglycine-generating enzyme)"/>
    <property type="match status" value="1"/>
</dbReference>
<evidence type="ECO:0000256" key="3">
    <source>
        <dbReference type="ARBA" id="ARBA00037882"/>
    </source>
</evidence>
<dbReference type="NCBIfam" id="TIGR04345">
    <property type="entry name" value="ovoA_Cterm"/>
    <property type="match status" value="1"/>
</dbReference>
<reference evidence="6" key="1">
    <citation type="submission" date="2016-09" db="EMBL/GenBank/DDBJ databases">
        <authorList>
            <person name="Hebert L."/>
            <person name="Moumen B."/>
        </authorList>
    </citation>
    <scope>NUCLEOTIDE SEQUENCE [LARGE SCALE GENOMIC DNA]</scope>
    <source>
        <strain evidence="6">OVI</strain>
    </source>
</reference>
<dbReference type="Gene3D" id="3.40.50.150">
    <property type="entry name" value="Vaccinia Virus protein VP39"/>
    <property type="match status" value="1"/>
</dbReference>
<dbReference type="Pfam" id="PF03781">
    <property type="entry name" value="FGE-sulfatase"/>
    <property type="match status" value="1"/>
</dbReference>
<proteinExistence type="predicted"/>
<dbReference type="PANTHER" id="PTHR23150:SF26">
    <property type="entry name" value="GENERIC METHYLTRANSFERASE"/>
    <property type="match status" value="1"/>
</dbReference>
<comment type="caution">
    <text evidence="6">The sequence shown here is derived from an EMBL/GenBank/DDBJ whole genome shotgun (WGS) entry which is preliminary data.</text>
</comment>
<dbReference type="InterPro" id="IPR005532">
    <property type="entry name" value="SUMF_dom"/>
</dbReference>
<sequence>MTSLVLNHYSQEEVSRLFNLSSPRDLFHQRTPALADGDVKQKVEEIRSYVHSTMELYERVFECLSSEEAFFVQPIHKLRHPLIFYYGHTACFYINKLCAAGLSMRIRPHLEEAFAVGVDEMSWDDLNEEHYNWPTVEEVVEYRRAVRKHVDGMMTSGKFELTLPLTFAGSTENADSSFWWLMLMCAEHERIHVETASVHVRELPMRYVRPSMDQFWKPCGEADCEAPANELVDVAGGRVAVGRAPNSELYGWDCDYSDGNYVLNVAPFKASKYLVSNAEFFTFVVAGGYATQRYWDEEGWNWVQWRKPECPWFWVRDENRPKGYALRLQTTLIDLPWSWPCEINNLEARAFCNFKSEQTGKKIRMPTEAEWLILWDRYVGKDQMLWDVAPGNVNMEHFQSSCPVDKFAHGPFFDIVGNVWQHCETPVYPYPGYQVHPFYDDFSMPTFDGRHACMKGGAWVSTGNEATRDARFAFRRHFFQYIGLRYVEGEPVQEGFLNLNSLGLDPMVDAITDANYRPSFNDIPNGFVQIAEFVMNQFRCCARTGPKRALDFACGAGRIAFELTSMFDQVVGSDFSARLLIPAYAISERGSYTYSIVNSSTSRRVEQTFKSLGYPWDATRGRAVFFQADPTNLHSHMKDFSLILCWNTLDRSYNPTAVPSHMVDRLVVGGLIVFGLDGVTDEVNEGKREQGGEETPKQVVFSENEIYHLLGGENVVDRVGDPTQLTVAFPASDSTATFRKVRLSVYRKK</sequence>
<dbReference type="SUPFAM" id="SSF56436">
    <property type="entry name" value="C-type lectin-like"/>
    <property type="match status" value="1"/>
</dbReference>
<evidence type="ECO:0000313" key="7">
    <source>
        <dbReference type="Proteomes" id="UP000195570"/>
    </source>
</evidence>
<dbReference type="PANTHER" id="PTHR23150">
    <property type="entry name" value="SULFATASE MODIFYING FACTOR 1, 2"/>
    <property type="match status" value="1"/>
</dbReference>
<dbReference type="SUPFAM" id="SSF53335">
    <property type="entry name" value="S-adenosyl-L-methionine-dependent methyltransferases"/>
    <property type="match status" value="1"/>
</dbReference>
<dbReference type="FunFam" id="3.40.50.150:FF:000787">
    <property type="entry name" value="Generic methyltransferase, putative"/>
    <property type="match status" value="1"/>
</dbReference>
<dbReference type="NCBIfam" id="TIGR04344">
    <property type="entry name" value="ovoA_Nterm"/>
    <property type="match status" value="1"/>
</dbReference>
<name>A0A1G4I8X7_TRYEQ</name>
<dbReference type="InterPro" id="IPR051043">
    <property type="entry name" value="Sulfatase_Mod_Factor_Kinase"/>
</dbReference>
<feature type="domain" description="DinB-like" evidence="5">
    <location>
        <begin position="55"/>
        <end position="195"/>
    </location>
</feature>
<dbReference type="GO" id="GO:0120147">
    <property type="term" value="F:formylglycine-generating oxidase activity"/>
    <property type="evidence" value="ECO:0007669"/>
    <property type="project" value="TreeGrafter"/>
</dbReference>
<dbReference type="InterPro" id="IPR027577">
    <property type="entry name" value="OvoA_Nterm"/>
</dbReference>
<gene>
    <name evidence="6" type="ORF">TEOVI_000783600</name>
</gene>
<evidence type="ECO:0000313" key="6">
    <source>
        <dbReference type="EMBL" id="SCU68246.1"/>
    </source>
</evidence>
<dbReference type="Proteomes" id="UP000195570">
    <property type="component" value="Unassembled WGS sequence"/>
</dbReference>
<comment type="pathway">
    <text evidence="3">Amino-acid biosynthesis; ergothioneine biosynthesis.</text>
</comment>
<keyword evidence="1" id="KW-0560">Oxidoreductase</keyword>
<dbReference type="InterPro" id="IPR024775">
    <property type="entry name" value="DinB-like"/>
</dbReference>
<dbReference type="FunFam" id="3.90.1580.10:FF:000006">
    <property type="entry name" value="Generic methyltransferase, putative"/>
    <property type="match status" value="1"/>
</dbReference>